<keyword evidence="2 7" id="KW-0436">Ligase</keyword>
<dbReference type="InterPro" id="IPR004527">
    <property type="entry name" value="Glu-tRNA-ligase_bac/mito"/>
</dbReference>
<evidence type="ECO:0000256" key="2">
    <source>
        <dbReference type="ARBA" id="ARBA00022598"/>
    </source>
</evidence>
<comment type="function">
    <text evidence="7">Catalyzes the attachment of glutamate to tRNA(Glu) in a two-step reaction: glutamate is first activated by ATP to form Glu-AMP and then transferred to the acceptor end of tRNA(Glu).</text>
</comment>
<dbReference type="Gene3D" id="3.40.50.620">
    <property type="entry name" value="HUPs"/>
    <property type="match status" value="1"/>
</dbReference>
<dbReference type="GO" id="GO:0005829">
    <property type="term" value="C:cytosol"/>
    <property type="evidence" value="ECO:0007669"/>
    <property type="project" value="TreeGrafter"/>
</dbReference>
<evidence type="ECO:0000256" key="6">
    <source>
        <dbReference type="ARBA" id="ARBA00023146"/>
    </source>
</evidence>
<comment type="caution">
    <text evidence="7">Lacks conserved residue(s) required for the propagation of feature annotation.</text>
</comment>
<dbReference type="GO" id="GO:0005524">
    <property type="term" value="F:ATP binding"/>
    <property type="evidence" value="ECO:0007669"/>
    <property type="project" value="UniProtKB-UniRule"/>
</dbReference>
<dbReference type="InterPro" id="IPR045462">
    <property type="entry name" value="aa-tRNA-synth_I_cd-bd"/>
</dbReference>
<evidence type="ECO:0000256" key="5">
    <source>
        <dbReference type="ARBA" id="ARBA00022917"/>
    </source>
</evidence>
<dbReference type="InterPro" id="IPR020751">
    <property type="entry name" value="aa-tRNA-synth_I_codon-bd_sub2"/>
</dbReference>
<dbReference type="GO" id="GO:0006424">
    <property type="term" value="P:glutamyl-tRNA aminoacylation"/>
    <property type="evidence" value="ECO:0007669"/>
    <property type="project" value="UniProtKB-UniRule"/>
</dbReference>
<dbReference type="NCBIfam" id="TIGR00464">
    <property type="entry name" value="gltX_bact"/>
    <property type="match status" value="1"/>
</dbReference>
<dbReference type="PANTHER" id="PTHR43311">
    <property type="entry name" value="GLUTAMATE--TRNA LIGASE"/>
    <property type="match status" value="1"/>
</dbReference>
<dbReference type="InterPro" id="IPR020058">
    <property type="entry name" value="Glu/Gln-tRNA-synth_Ib_cat-dom"/>
</dbReference>
<dbReference type="SUPFAM" id="SSF52374">
    <property type="entry name" value="Nucleotidylyl transferase"/>
    <property type="match status" value="1"/>
</dbReference>
<comment type="similarity">
    <text evidence="1 7">Belongs to the class-I aminoacyl-tRNA synthetase family. Glutamate--tRNA ligase type 1 subfamily.</text>
</comment>
<feature type="short sequence motif" description="'KMSKS' region" evidence="7">
    <location>
        <begin position="253"/>
        <end position="257"/>
    </location>
</feature>
<gene>
    <name evidence="7" type="primary">gltX</name>
    <name evidence="10" type="ORF">PRV_02560</name>
</gene>
<evidence type="ECO:0000313" key="10">
    <source>
        <dbReference type="EMBL" id="AGX89247.1"/>
    </source>
</evidence>
<keyword evidence="11" id="KW-1185">Reference proteome</keyword>
<dbReference type="AlphaFoldDB" id="U5NCU2"/>
<dbReference type="Pfam" id="PF19269">
    <property type="entry name" value="Anticodon_2"/>
    <property type="match status" value="1"/>
</dbReference>
<dbReference type="SUPFAM" id="SSF48163">
    <property type="entry name" value="An anticodon-binding domain of class I aminoacyl-tRNA synthetases"/>
    <property type="match status" value="1"/>
</dbReference>
<dbReference type="PANTHER" id="PTHR43311:SF2">
    <property type="entry name" value="GLUTAMATE--TRNA LIGASE, MITOCHONDRIAL-RELATED"/>
    <property type="match status" value="1"/>
</dbReference>
<name>U5NCU2_9MOLU</name>
<comment type="catalytic activity">
    <reaction evidence="7">
        <text>tRNA(Glu) + L-glutamate + ATP = L-glutamyl-tRNA(Glu) + AMP + diphosphate</text>
        <dbReference type="Rhea" id="RHEA:23540"/>
        <dbReference type="Rhea" id="RHEA-COMP:9663"/>
        <dbReference type="Rhea" id="RHEA-COMP:9680"/>
        <dbReference type="ChEBI" id="CHEBI:29985"/>
        <dbReference type="ChEBI" id="CHEBI:30616"/>
        <dbReference type="ChEBI" id="CHEBI:33019"/>
        <dbReference type="ChEBI" id="CHEBI:78442"/>
        <dbReference type="ChEBI" id="CHEBI:78520"/>
        <dbReference type="ChEBI" id="CHEBI:456215"/>
        <dbReference type="EC" id="6.1.1.17"/>
    </reaction>
</comment>
<proteinExistence type="inferred from homology"/>
<feature type="domain" description="Glutamyl/glutaminyl-tRNA synthetase class Ib catalytic" evidence="8">
    <location>
        <begin position="8"/>
        <end position="324"/>
    </location>
</feature>
<reference evidence="10 11" key="1">
    <citation type="journal article" date="2013" name="Genome Announc.">
        <title>Genome Sequence of Mycoplasma parvum (Formerly Eperythrozoon parvum), a Diminutive Hemoplasma of the Pig.</title>
        <authorList>
            <person name="do Nascimento N.C."/>
            <person name="Dos Santos A.P."/>
            <person name="Chu Y."/>
            <person name="Guimaraes A.M."/>
            <person name="Pagliaro A."/>
            <person name="Messick J.B."/>
        </authorList>
    </citation>
    <scope>NUCLEOTIDE SEQUENCE [LARGE SCALE GENOMIC DNA]</scope>
    <source>
        <strain evidence="10 11">Indiana</strain>
    </source>
</reference>
<keyword evidence="7" id="KW-0963">Cytoplasm</keyword>
<evidence type="ECO:0000313" key="11">
    <source>
        <dbReference type="Proteomes" id="UP000017119"/>
    </source>
</evidence>
<dbReference type="OrthoDB" id="9807503at2"/>
<dbReference type="Pfam" id="PF00749">
    <property type="entry name" value="tRNA-synt_1c"/>
    <property type="match status" value="1"/>
</dbReference>
<feature type="domain" description="Aminoacyl-tRNA synthetase class I anticodon-binding" evidence="9">
    <location>
        <begin position="355"/>
        <end position="481"/>
    </location>
</feature>
<feature type="binding site" evidence="7">
    <location>
        <position position="256"/>
    </location>
    <ligand>
        <name>ATP</name>
        <dbReference type="ChEBI" id="CHEBI:30616"/>
    </ligand>
</feature>
<evidence type="ECO:0000256" key="1">
    <source>
        <dbReference type="ARBA" id="ARBA00007894"/>
    </source>
</evidence>
<dbReference type="STRING" id="1403316.PRV_02560"/>
<dbReference type="InterPro" id="IPR008925">
    <property type="entry name" value="aa_tRNA-synth_I_cd-bd_sf"/>
</dbReference>
<dbReference type="KEGG" id="mpv:PRV_02560"/>
<keyword evidence="6 7" id="KW-0030">Aminoacyl-tRNA synthetase</keyword>
<dbReference type="HAMAP" id="MF_00022">
    <property type="entry name" value="Glu_tRNA_synth_type1"/>
    <property type="match status" value="1"/>
</dbReference>
<dbReference type="InterPro" id="IPR000924">
    <property type="entry name" value="Glu/Gln-tRNA-synth"/>
</dbReference>
<dbReference type="GO" id="GO:0004818">
    <property type="term" value="F:glutamate-tRNA ligase activity"/>
    <property type="evidence" value="ECO:0007669"/>
    <property type="project" value="UniProtKB-UniRule"/>
</dbReference>
<dbReference type="InterPro" id="IPR049940">
    <property type="entry name" value="GluQ/Sye"/>
</dbReference>
<feature type="short sequence motif" description="'HIGH' region" evidence="7">
    <location>
        <begin position="15"/>
        <end position="25"/>
    </location>
</feature>
<sequence length="490" mass="57351">MEDQTVRKVRTRFAPSPTGEFHIGGLRTALINFLYSKQNHGDFILRIEDTDQSRNQEAQIQRILDNLEALSLIPDESFASPGIYGPYLQSQKTEIYKRRIQELVTKGKVYKCFCTEEELKEEKKDNPYLYSGKCKNLMEKEIEEKMKKNIPFSYRLKLDSSKIYAWKDYVRGEMSIPASSMGEIILMRSNGLPTYNFAVVVDDYEMNISDIFRGEEHISNTPYQIALYEAFGWEENMPNFGHLSLLVSESGKKISKRDAEAEKYSVEYLLSLGYYPEALLNYLLLLGWNLGEQEFFNLKESVKNFTVEGLSGSPSVCDLKKLDWMSFSYLSKMDAHQYLNFVLPFFKGKIGDFQLSEEMKKEFALRFRTRVKYALALEEIAKEFFGNDYLNEKFIKKLKLDASNLEFIQKVLNFLKEYKFEKWSEMEARLLLKKLFFIFEMSKQEICHKLRFILIGEEEGLPVHSTFFLLGIERICKRLESSLKELKKAI</sequence>
<dbReference type="PRINTS" id="PR00987">
    <property type="entry name" value="TRNASYNTHGLU"/>
</dbReference>
<organism evidence="10 11">
    <name type="scientific">Mycoplasma parvum str. Indiana</name>
    <dbReference type="NCBI Taxonomy" id="1403316"/>
    <lineage>
        <taxon>Bacteria</taxon>
        <taxon>Bacillati</taxon>
        <taxon>Mycoplasmatota</taxon>
        <taxon>Mollicutes</taxon>
        <taxon>Mycoplasmataceae</taxon>
        <taxon>Mycoplasma</taxon>
    </lineage>
</organism>
<evidence type="ECO:0000256" key="4">
    <source>
        <dbReference type="ARBA" id="ARBA00022840"/>
    </source>
</evidence>
<evidence type="ECO:0000259" key="8">
    <source>
        <dbReference type="Pfam" id="PF00749"/>
    </source>
</evidence>
<evidence type="ECO:0000256" key="3">
    <source>
        <dbReference type="ARBA" id="ARBA00022741"/>
    </source>
</evidence>
<comment type="subunit">
    <text evidence="7">Monomer.</text>
</comment>
<dbReference type="GO" id="GO:0000049">
    <property type="term" value="F:tRNA binding"/>
    <property type="evidence" value="ECO:0007669"/>
    <property type="project" value="InterPro"/>
</dbReference>
<dbReference type="InterPro" id="IPR001412">
    <property type="entry name" value="aa-tRNA-synth_I_CS"/>
</dbReference>
<evidence type="ECO:0000256" key="7">
    <source>
        <dbReference type="HAMAP-Rule" id="MF_00022"/>
    </source>
</evidence>
<dbReference type="EMBL" id="CP006771">
    <property type="protein sequence ID" value="AGX89247.1"/>
    <property type="molecule type" value="Genomic_DNA"/>
</dbReference>
<keyword evidence="4 7" id="KW-0067">ATP-binding</keyword>
<evidence type="ECO:0000259" key="9">
    <source>
        <dbReference type="Pfam" id="PF19269"/>
    </source>
</evidence>
<dbReference type="EC" id="6.1.1.17" evidence="7"/>
<keyword evidence="5 7" id="KW-0648">Protein biosynthesis</keyword>
<keyword evidence="3 7" id="KW-0547">Nucleotide-binding</keyword>
<accession>U5NCU2</accession>
<dbReference type="Gene3D" id="1.10.10.350">
    <property type="match status" value="1"/>
</dbReference>
<dbReference type="PROSITE" id="PS00178">
    <property type="entry name" value="AA_TRNA_LIGASE_I"/>
    <property type="match status" value="1"/>
</dbReference>
<protein>
    <recommendedName>
        <fullName evidence="7">Glutamate--tRNA ligase</fullName>
        <ecNumber evidence="7">6.1.1.17</ecNumber>
    </recommendedName>
    <alternativeName>
        <fullName evidence="7">Glutamyl-tRNA synthetase</fullName>
        <shortName evidence="7">GluRS</shortName>
    </alternativeName>
</protein>
<dbReference type="HOGENOM" id="CLU_015768_6_3_14"/>
<dbReference type="Proteomes" id="UP000017119">
    <property type="component" value="Chromosome"/>
</dbReference>
<dbReference type="RefSeq" id="WP_022770364.1">
    <property type="nucleotide sequence ID" value="NC_022575.1"/>
</dbReference>
<dbReference type="PATRIC" id="fig|1403316.3.peg.480"/>
<dbReference type="InterPro" id="IPR014729">
    <property type="entry name" value="Rossmann-like_a/b/a_fold"/>
</dbReference>
<comment type="subcellular location">
    <subcellularLocation>
        <location evidence="7">Cytoplasm</location>
    </subcellularLocation>
</comment>